<dbReference type="EMBL" id="CAJVPT010005958">
    <property type="protein sequence ID" value="CAG8525895.1"/>
    <property type="molecule type" value="Genomic_DNA"/>
</dbReference>
<accession>A0ACA9LJ62</accession>
<comment type="caution">
    <text evidence="1">The sequence shown here is derived from an EMBL/GenBank/DDBJ whole genome shotgun (WGS) entry which is preliminary data.</text>
</comment>
<keyword evidence="2" id="KW-1185">Reference proteome</keyword>
<dbReference type="Proteomes" id="UP000789525">
    <property type="component" value="Unassembled WGS sequence"/>
</dbReference>
<organism evidence="1 2">
    <name type="scientific">Acaulospora colombiana</name>
    <dbReference type="NCBI Taxonomy" id="27376"/>
    <lineage>
        <taxon>Eukaryota</taxon>
        <taxon>Fungi</taxon>
        <taxon>Fungi incertae sedis</taxon>
        <taxon>Mucoromycota</taxon>
        <taxon>Glomeromycotina</taxon>
        <taxon>Glomeromycetes</taxon>
        <taxon>Diversisporales</taxon>
        <taxon>Acaulosporaceae</taxon>
        <taxon>Acaulospora</taxon>
    </lineage>
</organism>
<gene>
    <name evidence="1" type="ORF">ACOLOM_LOCUS3862</name>
</gene>
<evidence type="ECO:0000313" key="2">
    <source>
        <dbReference type="Proteomes" id="UP000789525"/>
    </source>
</evidence>
<reference evidence="1" key="1">
    <citation type="submission" date="2021-06" db="EMBL/GenBank/DDBJ databases">
        <authorList>
            <person name="Kallberg Y."/>
            <person name="Tangrot J."/>
            <person name="Rosling A."/>
        </authorList>
    </citation>
    <scope>NUCLEOTIDE SEQUENCE</scope>
    <source>
        <strain evidence="1">CL356</strain>
    </source>
</reference>
<sequence>MGKVNSKSIRSLSNPSSPTSPTLKRTKRPRQKSNASSTTSQESSASSVDGTTQCPSPSSSQESLFAQFRSTDFDIYQYIGSRKFCKGDSDDINYIYPVDEDEIDRVQMQHFMYKHIWNGNFSSPVEDLLLKEETTVLDIGCGSGAWLLEMATEYQNPKFTGIDIAPLYPSEIKPNNVKFQQANVLTGLPFEDNTFDFVYIRFMIFAFSVNDWERAIQEAVRVTKPGGWIEIMEKDIYWHNEGPFCKAARTAVADALRESKNMEIIVSPLLSKLLSSVPNLSQVNHDDRNVPFGEWAGKLGGIYKDLYTWGAKNLKKFMSSIGFIEDEWDDTVDVCIKHLVERKGFDKIHRFWAMKNE</sequence>
<protein>
    <submittedName>
        <fullName evidence="1">5622_t:CDS:1</fullName>
    </submittedName>
</protein>
<name>A0ACA9LJ62_9GLOM</name>
<evidence type="ECO:0000313" key="1">
    <source>
        <dbReference type="EMBL" id="CAG8525895.1"/>
    </source>
</evidence>
<proteinExistence type="predicted"/>